<sequence length="63" mass="7078">MNTAIVAILVKSNPKPINQFSEKIPIKLMTVIPETSKNPNIAKTIMFTLALFEMLEFISISKQ</sequence>
<dbReference type="AlphaFoldDB" id="K0B7D2"/>
<gene>
    <name evidence="1" type="ORF">NKOR_05920</name>
</gene>
<reference evidence="1 2" key="1">
    <citation type="journal article" date="2012" name="J. Bacteriol.">
        <title>Draft Genome Sequence of an Ammonia-Oxidizing Archaeon, "Candidatus Nitrosopumilus koreensis" AR1, from Marine Sediment.</title>
        <authorList>
            <person name="Park S.J."/>
            <person name="Kim J.G."/>
            <person name="Jung M.Y."/>
            <person name="Kim S.J."/>
            <person name="Cha I.T."/>
            <person name="Kwon K."/>
            <person name="Lee J.H."/>
            <person name="Rhee S.K."/>
        </authorList>
    </citation>
    <scope>NUCLEOTIDE SEQUENCE [LARGE SCALE GENOMIC DNA]</scope>
    <source>
        <strain evidence="1 2">AR1</strain>
    </source>
</reference>
<keyword evidence="2" id="KW-1185">Reference proteome</keyword>
<dbReference type="Proteomes" id="UP000006101">
    <property type="component" value="Chromosome"/>
</dbReference>
<dbReference type="EMBL" id="CP003842">
    <property type="protein sequence ID" value="AFS81067.1"/>
    <property type="molecule type" value="Genomic_DNA"/>
</dbReference>
<proteinExistence type="predicted"/>
<dbReference type="HOGENOM" id="CLU_2874894_0_0_2"/>
<evidence type="ECO:0000313" key="2">
    <source>
        <dbReference type="Proteomes" id="UP000006101"/>
    </source>
</evidence>
<protein>
    <submittedName>
        <fullName evidence="1">Uncharacterized protein</fullName>
    </submittedName>
</protein>
<name>K0B7D2_9ARCH</name>
<dbReference type="KEGG" id="nkr:NKOR_05920"/>
<organism evidence="1 2">
    <name type="scientific">Candidatus Nitrosopumilus koreensis AR1</name>
    <dbReference type="NCBI Taxonomy" id="1229908"/>
    <lineage>
        <taxon>Archaea</taxon>
        <taxon>Nitrososphaerota</taxon>
        <taxon>Nitrososphaeria</taxon>
        <taxon>Nitrosopumilales</taxon>
        <taxon>Nitrosopumilaceae</taxon>
        <taxon>Nitrosopumilus</taxon>
    </lineage>
</organism>
<accession>K0B7D2</accession>
<evidence type="ECO:0000313" key="1">
    <source>
        <dbReference type="EMBL" id="AFS81067.1"/>
    </source>
</evidence>
<dbReference type="RefSeq" id="WP_014963451.1">
    <property type="nucleotide sequence ID" value="NC_018655.1"/>
</dbReference>
<dbReference type="GeneID" id="13725219"/>